<evidence type="ECO:0000259" key="4">
    <source>
        <dbReference type="SMART" id="SM00738"/>
    </source>
</evidence>
<evidence type="ECO:0000256" key="3">
    <source>
        <dbReference type="ARBA" id="ARBA00023163"/>
    </source>
</evidence>
<dbReference type="Gene3D" id="3.30.70.940">
    <property type="entry name" value="NusG, N-terminal domain"/>
    <property type="match status" value="1"/>
</dbReference>
<dbReference type="Pfam" id="PF02357">
    <property type="entry name" value="NusG"/>
    <property type="match status" value="1"/>
</dbReference>
<evidence type="ECO:0000256" key="2">
    <source>
        <dbReference type="ARBA" id="ARBA00023015"/>
    </source>
</evidence>
<feature type="domain" description="NusG-like N-terminal" evidence="4">
    <location>
        <begin position="27"/>
        <end position="133"/>
    </location>
</feature>
<organism evidence="5 6">
    <name type="scientific">candidate division CSSED10-310 bacterium</name>
    <dbReference type="NCBI Taxonomy" id="2855610"/>
    <lineage>
        <taxon>Bacteria</taxon>
        <taxon>Bacteria division CSSED10-310</taxon>
    </lineage>
</organism>
<dbReference type="InterPro" id="IPR014722">
    <property type="entry name" value="Rib_uL2_dom2"/>
</dbReference>
<dbReference type="NCBIfam" id="NF033644">
    <property type="entry name" value="antiterm_UpxY"/>
    <property type="match status" value="1"/>
</dbReference>
<sequence length="198" mass="23022">MTKTFIKTPGVDHNPPHNNDLYFYSDEPLWYALYTRSRAEKKVYQLLNNKIENQVLQEMHLFLPLQRVMSRWADRLKEVDKPLFPGYVFAQTRLSNYMWRELVITPGVANLLHRNAEPLAIPQKDIDAIQQILASKIPFSPYILFKEGQKVIAKRGPLQGIEGVLQKINPKTSKLVVNFPILNRSVRTLIDVWDVEPI</sequence>
<reference evidence="5 6" key="1">
    <citation type="submission" date="2024-09" db="EMBL/GenBank/DDBJ databases">
        <title>Laminarin stimulates single cell rates of sulfate reduction while oxygen inhibits transcriptomic activity in coastal marine sediment.</title>
        <authorList>
            <person name="Lindsay M."/>
            <person name="Orcutt B."/>
            <person name="Emerson D."/>
            <person name="Stepanauskas R."/>
            <person name="D'Angelo T."/>
        </authorList>
    </citation>
    <scope>NUCLEOTIDE SEQUENCE [LARGE SCALE GENOMIC DNA]</scope>
    <source>
        <strain evidence="5">SAG AM-311-K15</strain>
    </source>
</reference>
<keyword evidence="3" id="KW-0804">Transcription</keyword>
<dbReference type="Proteomes" id="UP001594351">
    <property type="component" value="Unassembled WGS sequence"/>
</dbReference>
<dbReference type="SMART" id="SM00738">
    <property type="entry name" value="NGN"/>
    <property type="match status" value="1"/>
</dbReference>
<accession>A0ABV6YXR1</accession>
<evidence type="ECO:0000313" key="6">
    <source>
        <dbReference type="Proteomes" id="UP001594351"/>
    </source>
</evidence>
<dbReference type="EMBL" id="JBHPBY010000141">
    <property type="protein sequence ID" value="MFC1850985.1"/>
    <property type="molecule type" value="Genomic_DNA"/>
</dbReference>
<gene>
    <name evidence="5" type="ORF">ACFL27_12395</name>
</gene>
<dbReference type="PANTHER" id="PTHR30265:SF4">
    <property type="entry name" value="KOW MOTIF FAMILY PROTEIN, EXPRESSED"/>
    <property type="match status" value="1"/>
</dbReference>
<keyword evidence="1" id="KW-0889">Transcription antitermination</keyword>
<dbReference type="InterPro" id="IPR043425">
    <property type="entry name" value="NusG-like"/>
</dbReference>
<comment type="caution">
    <text evidence="5">The sequence shown here is derived from an EMBL/GenBank/DDBJ whole genome shotgun (WGS) entry which is preliminary data.</text>
</comment>
<keyword evidence="2" id="KW-0805">Transcription regulation</keyword>
<name>A0ABV6YXR1_UNCC1</name>
<dbReference type="Gene3D" id="2.30.30.30">
    <property type="match status" value="1"/>
</dbReference>
<keyword evidence="6" id="KW-1185">Reference proteome</keyword>
<proteinExistence type="predicted"/>
<evidence type="ECO:0000313" key="5">
    <source>
        <dbReference type="EMBL" id="MFC1850985.1"/>
    </source>
</evidence>
<dbReference type="SUPFAM" id="SSF50104">
    <property type="entry name" value="Translation proteins SH3-like domain"/>
    <property type="match status" value="1"/>
</dbReference>
<dbReference type="SUPFAM" id="SSF82679">
    <property type="entry name" value="N-utilization substance G protein NusG, N-terminal domain"/>
    <property type="match status" value="1"/>
</dbReference>
<dbReference type="InterPro" id="IPR006645">
    <property type="entry name" value="NGN-like_dom"/>
</dbReference>
<evidence type="ECO:0000256" key="1">
    <source>
        <dbReference type="ARBA" id="ARBA00022814"/>
    </source>
</evidence>
<dbReference type="PANTHER" id="PTHR30265">
    <property type="entry name" value="RHO-INTERACTING TRANSCRIPTION TERMINATION FACTOR NUSG"/>
    <property type="match status" value="1"/>
</dbReference>
<dbReference type="InterPro" id="IPR008991">
    <property type="entry name" value="Translation_prot_SH3-like_sf"/>
</dbReference>
<dbReference type="InterPro" id="IPR036735">
    <property type="entry name" value="NGN_dom_sf"/>
</dbReference>
<protein>
    <submittedName>
        <fullName evidence="5">Transcription termination/antitermination protein NusG</fullName>
    </submittedName>
</protein>